<dbReference type="GO" id="GO:0003677">
    <property type="term" value="F:DNA binding"/>
    <property type="evidence" value="ECO:0007669"/>
    <property type="project" value="UniProtKB-KW"/>
</dbReference>
<comment type="caution">
    <text evidence="4">The sequence shown here is derived from an EMBL/GenBank/DDBJ whole genome shotgun (WGS) entry which is preliminary data.</text>
</comment>
<dbReference type="Proteomes" id="UP000308978">
    <property type="component" value="Unassembled WGS sequence"/>
</dbReference>
<dbReference type="PRINTS" id="PR00040">
    <property type="entry name" value="HTHMERR"/>
</dbReference>
<proteinExistence type="predicted"/>
<feature type="coiled-coil region" evidence="2">
    <location>
        <begin position="88"/>
        <end position="115"/>
    </location>
</feature>
<evidence type="ECO:0000256" key="2">
    <source>
        <dbReference type="SAM" id="Coils"/>
    </source>
</evidence>
<evidence type="ECO:0000256" key="1">
    <source>
        <dbReference type="ARBA" id="ARBA00023125"/>
    </source>
</evidence>
<dbReference type="InterPro" id="IPR000551">
    <property type="entry name" value="MerR-type_HTH_dom"/>
</dbReference>
<keyword evidence="1" id="KW-0238">DNA-binding</keyword>
<protein>
    <submittedName>
        <fullName evidence="4">MerR family transcriptional regulator</fullName>
    </submittedName>
</protein>
<dbReference type="RefSeq" id="WP_016309084.1">
    <property type="nucleotide sequence ID" value="NZ_CAJTBT010000001.1"/>
</dbReference>
<dbReference type="InterPro" id="IPR009061">
    <property type="entry name" value="DNA-bd_dom_put_sf"/>
</dbReference>
<dbReference type="GeneID" id="82190426"/>
<evidence type="ECO:0000313" key="5">
    <source>
        <dbReference type="Proteomes" id="UP000308978"/>
    </source>
</evidence>
<gene>
    <name evidence="4" type="ORF">E5986_05520</name>
</gene>
<dbReference type="CDD" id="cd01109">
    <property type="entry name" value="HTH_YyaN"/>
    <property type="match status" value="1"/>
</dbReference>
<accession>A0A4S4G4H4</accession>
<dbReference type="InterPro" id="IPR047057">
    <property type="entry name" value="MerR_fam"/>
</dbReference>
<dbReference type="SUPFAM" id="SSF46955">
    <property type="entry name" value="Putative DNA-binding domain"/>
    <property type="match status" value="1"/>
</dbReference>
<feature type="domain" description="HTH merR-type" evidence="3">
    <location>
        <begin position="1"/>
        <end position="69"/>
    </location>
</feature>
<dbReference type="SMART" id="SM00422">
    <property type="entry name" value="HTH_MERR"/>
    <property type="match status" value="1"/>
</dbReference>
<name>A0A4S4G4H4_9ACTN</name>
<dbReference type="AlphaFoldDB" id="A0A4S4G4H4"/>
<dbReference type="PANTHER" id="PTHR30204:SF98">
    <property type="entry name" value="HTH-TYPE TRANSCRIPTIONAL REGULATOR ADHR"/>
    <property type="match status" value="1"/>
</dbReference>
<reference evidence="4 5" key="1">
    <citation type="submission" date="2019-04" db="EMBL/GenBank/DDBJ databases">
        <title>Microbes associate with the intestines of laboratory mice.</title>
        <authorList>
            <person name="Navarre W."/>
            <person name="Wong E."/>
            <person name="Huang K.C."/>
            <person name="Tropini C."/>
            <person name="Ng K."/>
            <person name="Yu B."/>
        </authorList>
    </citation>
    <scope>NUCLEOTIDE SEQUENCE [LARGE SCALE GENOMIC DNA]</scope>
    <source>
        <strain evidence="4 5">NM80_B27</strain>
    </source>
</reference>
<dbReference type="Gene3D" id="1.10.1660.10">
    <property type="match status" value="1"/>
</dbReference>
<sequence length="127" mass="14776">MKIAEVSKRYGVSTDTLRYYERIGLLRHVPRNGSGIRDYDEASCNAVEFVKCMRDAGMSIESLVEYMELIDQGDSTREARKELLARQSIAIRERIADLERALERLQYKIDHYDDIMADSERALRPEE</sequence>
<dbReference type="PANTHER" id="PTHR30204">
    <property type="entry name" value="REDOX-CYCLING DRUG-SENSING TRANSCRIPTIONAL ACTIVATOR SOXR"/>
    <property type="match status" value="1"/>
</dbReference>
<organism evidence="4 5">
    <name type="scientific">Adlercreutzia caecimuris</name>
    <dbReference type="NCBI Taxonomy" id="671266"/>
    <lineage>
        <taxon>Bacteria</taxon>
        <taxon>Bacillati</taxon>
        <taxon>Actinomycetota</taxon>
        <taxon>Coriobacteriia</taxon>
        <taxon>Eggerthellales</taxon>
        <taxon>Eggerthellaceae</taxon>
        <taxon>Adlercreutzia</taxon>
    </lineage>
</organism>
<keyword evidence="2" id="KW-0175">Coiled coil</keyword>
<dbReference type="PROSITE" id="PS50937">
    <property type="entry name" value="HTH_MERR_2"/>
    <property type="match status" value="1"/>
</dbReference>
<dbReference type="EMBL" id="SSTJ01000005">
    <property type="protein sequence ID" value="THG37512.1"/>
    <property type="molecule type" value="Genomic_DNA"/>
</dbReference>
<evidence type="ECO:0000313" key="4">
    <source>
        <dbReference type="EMBL" id="THG37512.1"/>
    </source>
</evidence>
<dbReference type="GO" id="GO:0003700">
    <property type="term" value="F:DNA-binding transcription factor activity"/>
    <property type="evidence" value="ECO:0007669"/>
    <property type="project" value="InterPro"/>
</dbReference>
<dbReference type="Pfam" id="PF13411">
    <property type="entry name" value="MerR_1"/>
    <property type="match status" value="1"/>
</dbReference>
<evidence type="ECO:0000259" key="3">
    <source>
        <dbReference type="PROSITE" id="PS50937"/>
    </source>
</evidence>